<keyword evidence="1" id="KW-1133">Transmembrane helix</keyword>
<dbReference type="Proteomes" id="UP000094378">
    <property type="component" value="Chromosome"/>
</dbReference>
<evidence type="ECO:0008006" key="4">
    <source>
        <dbReference type="Google" id="ProtNLM"/>
    </source>
</evidence>
<organism evidence="2 3">
    <name type="scientific">Spiroplasma helicoides</name>
    <dbReference type="NCBI Taxonomy" id="216938"/>
    <lineage>
        <taxon>Bacteria</taxon>
        <taxon>Bacillati</taxon>
        <taxon>Mycoplasmatota</taxon>
        <taxon>Mollicutes</taxon>
        <taxon>Entomoplasmatales</taxon>
        <taxon>Spiroplasmataceae</taxon>
        <taxon>Spiroplasma</taxon>
    </lineage>
</organism>
<accession>A0A1B3SJR6</accession>
<keyword evidence="1" id="KW-0812">Transmembrane</keyword>
<dbReference type="AlphaFoldDB" id="A0A1B3SJR6"/>
<gene>
    <name evidence="2" type="ORF">SHELI_v1c02210</name>
</gene>
<name>A0A1B3SJR6_9MOLU</name>
<evidence type="ECO:0000313" key="3">
    <source>
        <dbReference type="Proteomes" id="UP000094378"/>
    </source>
</evidence>
<evidence type="ECO:0000256" key="1">
    <source>
        <dbReference type="SAM" id="Phobius"/>
    </source>
</evidence>
<dbReference type="STRING" id="216938.SHELI_v1c02210"/>
<dbReference type="OrthoDB" id="389876at2"/>
<dbReference type="KEGG" id="shj:SHELI_v1c02210"/>
<proteinExistence type="predicted"/>
<feature type="transmembrane region" description="Helical" evidence="1">
    <location>
        <begin position="81"/>
        <end position="104"/>
    </location>
</feature>
<protein>
    <recommendedName>
        <fullName evidence="4">DUF3137 domain-containing protein</fullName>
    </recommendedName>
</protein>
<sequence length="351" mass="40879">MYKLIQDEIIDKDEKIAFAKNLFSEAIENNKNIKQKAKSLMLFQLIFVLVISFGIGSISFAMMFYLCTMFDYFQLTTIKPIYISLTFLILGFALLIVALGMNFYNNDMGKEANFFEAFDKTVGWENVYKKYFDKYLANKDFMDFTLNLVKDFKEPISVSYSEYQRSIKFNSDIYYIDNVNSLNFIYKGSRVSFVIDTPVYARKSKNSMVFGTKWLVFGECKKFDNSYNGVVISKHSIGSESYKSESVEFNEHFYINLKSTDLRAPKFLNPKYVDSLIKLDYKKIGIIGYKNGIYAENVYTTNNYAKCIMGVASMFKKRVFSIKKIKLLLAQKLVEDFAIFLQSFNFIKENL</sequence>
<feature type="transmembrane region" description="Helical" evidence="1">
    <location>
        <begin position="40"/>
        <end position="66"/>
    </location>
</feature>
<evidence type="ECO:0000313" key="2">
    <source>
        <dbReference type="EMBL" id="AOG60176.1"/>
    </source>
</evidence>
<dbReference type="EMBL" id="CP017015">
    <property type="protein sequence ID" value="AOG60176.1"/>
    <property type="molecule type" value="Genomic_DNA"/>
</dbReference>
<reference evidence="2 3" key="1">
    <citation type="submission" date="2016-08" db="EMBL/GenBank/DDBJ databases">
        <title>Complete genome sequence of Spiroplasma helicoides TABS-2 (DSM 22551).</title>
        <authorList>
            <person name="Shen W.-Y."/>
            <person name="Lo W.-S."/>
            <person name="Lai Y.-C."/>
            <person name="Kuo C.-H."/>
        </authorList>
    </citation>
    <scope>NUCLEOTIDE SEQUENCE [LARGE SCALE GENOMIC DNA]</scope>
    <source>
        <strain evidence="2 3">TABS-2</strain>
    </source>
</reference>
<keyword evidence="1" id="KW-0472">Membrane</keyword>
<dbReference type="RefSeq" id="WP_069115950.1">
    <property type="nucleotide sequence ID" value="NZ_CP017015.1"/>
</dbReference>
<keyword evidence="3" id="KW-1185">Reference proteome</keyword>